<keyword evidence="6" id="KW-1185">Reference proteome</keyword>
<feature type="compositionally biased region" description="Basic residues" evidence="1">
    <location>
        <begin position="479"/>
        <end position="494"/>
    </location>
</feature>
<dbReference type="GO" id="GO:0006824">
    <property type="term" value="P:cobalt ion transport"/>
    <property type="evidence" value="ECO:0007669"/>
    <property type="project" value="UniProtKB-KW"/>
</dbReference>
<evidence type="ECO:0000259" key="4">
    <source>
        <dbReference type="Pfam" id="PF13386"/>
    </source>
</evidence>
<comment type="caution">
    <text evidence="5">The sequence shown here is derived from an EMBL/GenBank/DDBJ whole genome shotgun (WGS) entry which is preliminary data.</text>
</comment>
<keyword evidence="2" id="KW-1133">Transmembrane helix</keyword>
<dbReference type="RefSeq" id="WP_069935692.1">
    <property type="nucleotide sequence ID" value="NZ_MEHJ01000001.1"/>
</dbReference>
<dbReference type="PANTHER" id="PTHR40659:SF1">
    <property type="entry name" value="NICKEL_COBALT EFFLUX SYSTEM RCNA"/>
    <property type="match status" value="1"/>
</dbReference>
<feature type="domain" description="Urease accessory protein UreH-like transmembrane" evidence="4">
    <location>
        <begin position="501"/>
        <end position="572"/>
    </location>
</feature>
<feature type="chain" id="PRO_5038697043" evidence="3">
    <location>
        <begin position="21"/>
        <end position="610"/>
    </location>
</feature>
<feature type="transmembrane region" description="Helical" evidence="2">
    <location>
        <begin position="340"/>
        <end position="360"/>
    </location>
</feature>
<dbReference type="OrthoDB" id="271709at2"/>
<feature type="transmembrane region" description="Helical" evidence="2">
    <location>
        <begin position="505"/>
        <end position="528"/>
    </location>
</feature>
<evidence type="ECO:0000256" key="3">
    <source>
        <dbReference type="SAM" id="SignalP"/>
    </source>
</evidence>
<feature type="region of interest" description="Disordered" evidence="1">
    <location>
        <begin position="416"/>
        <end position="498"/>
    </location>
</feature>
<dbReference type="EMBL" id="MEHJ01000001">
    <property type="protein sequence ID" value="OEJ28582.1"/>
    <property type="molecule type" value="Genomic_DNA"/>
</dbReference>
<keyword evidence="3" id="KW-0732">Signal</keyword>
<feature type="transmembrane region" description="Helical" evidence="2">
    <location>
        <begin position="580"/>
        <end position="602"/>
    </location>
</feature>
<keyword evidence="2" id="KW-0812">Transmembrane</keyword>
<dbReference type="GO" id="GO:0015099">
    <property type="term" value="F:nickel cation transmembrane transporter activity"/>
    <property type="evidence" value="ECO:0007669"/>
    <property type="project" value="TreeGrafter"/>
</dbReference>
<dbReference type="AlphaFoldDB" id="A0A1E5PGD1"/>
<feature type="signal peptide" evidence="3">
    <location>
        <begin position="1"/>
        <end position="20"/>
    </location>
</feature>
<evidence type="ECO:0000256" key="2">
    <source>
        <dbReference type="SAM" id="Phobius"/>
    </source>
</evidence>
<reference evidence="5 6" key="1">
    <citation type="submission" date="2016-08" db="EMBL/GenBank/DDBJ databases">
        <title>Complete genome sequence of Streptomyces agglomeratus strain 6-3-2, a novel anti-MRSA actinomycete isolated from Wuli of Tebit, China.</title>
        <authorList>
            <person name="Chen X."/>
        </authorList>
    </citation>
    <scope>NUCLEOTIDE SEQUENCE [LARGE SCALE GENOMIC DNA]</scope>
    <source>
        <strain evidence="5 6">6-3-2</strain>
    </source>
</reference>
<feature type="transmembrane region" description="Helical" evidence="2">
    <location>
        <begin position="265"/>
        <end position="287"/>
    </location>
</feature>
<dbReference type="GO" id="GO:0010045">
    <property type="term" value="P:response to nickel cation"/>
    <property type="evidence" value="ECO:0007669"/>
    <property type="project" value="TreeGrafter"/>
</dbReference>
<feature type="region of interest" description="Disordered" evidence="1">
    <location>
        <begin position="367"/>
        <end position="402"/>
    </location>
</feature>
<dbReference type="Proteomes" id="UP000095759">
    <property type="component" value="Unassembled WGS sequence"/>
</dbReference>
<dbReference type="InterPro" id="IPR039447">
    <property type="entry name" value="UreH-like_TM_dom"/>
</dbReference>
<dbReference type="InterPro" id="IPR051224">
    <property type="entry name" value="NiCoT_RcnA"/>
</dbReference>
<sequence length="610" mass="61762">MKRRTAASALVTLTAGAALAVLPAGAAQAHPLGNFTVSQYDGLVVAPGKLAVDHVEDLAEIPAARERGRIDADGDDDLGSAELSAWARTRCEAAARDARLTVKGKGKGSVTGGGPAGGGTVPVSAGSAKAQVQPGQAGLKTLRVTCALTAPLPREGGVRLAYRPASVTTTAGWREITARGDRMTLSASDVPGKSLSRRLTAYPGDVLSTPPEVRSAALTVRAGGPALVSGGDDGGGSPAAGVLPRGADRWAQALTGLVARHELTAGFAALALGMSLFLGAMHALAPGHGKTMMAAAAAAGGRSSVRDMVGLGLSVTMTHTLGVFALGALITAGSAAAPTVVSWLGIASGALVAVAGALLLRRAWRQRHRPHTHGHSHGHGHTHVHTQGHGHPHGQGPAHSHDADAVPVHAEERTLVSVASSTSAVPGLAADVQPPAKPSHKHEHGHEHGHGHGHEQEQEHDRGSADVDEPVPVASPGHSHPHHSHPHPHSHTHSHLPPAPGLRGVVLLGFAGGLVPSPSAVVVLVGAAALGQAWFGFLLVLAYGAGLALTLTGAGFAAVRLRETTARRLTRRPRGRFLVRAQRAAPLGTAAVVFVLGCGLLLRGAATALG</sequence>
<feature type="compositionally biased region" description="Low complexity" evidence="1">
    <location>
        <begin position="416"/>
        <end position="425"/>
    </location>
</feature>
<dbReference type="Pfam" id="PF13386">
    <property type="entry name" value="DsbD_2"/>
    <property type="match status" value="1"/>
</dbReference>
<accession>A0A1E5PGD1</accession>
<dbReference type="GO" id="GO:0046583">
    <property type="term" value="F:monoatomic cation efflux transmembrane transporter activity"/>
    <property type="evidence" value="ECO:0007669"/>
    <property type="project" value="TreeGrafter"/>
</dbReference>
<organism evidence="5 6">
    <name type="scientific">Streptomyces agglomeratus</name>
    <dbReference type="NCBI Taxonomy" id="285458"/>
    <lineage>
        <taxon>Bacteria</taxon>
        <taxon>Bacillati</taxon>
        <taxon>Actinomycetota</taxon>
        <taxon>Actinomycetes</taxon>
        <taxon>Kitasatosporales</taxon>
        <taxon>Streptomycetaceae</taxon>
        <taxon>Streptomyces</taxon>
    </lineage>
</organism>
<gene>
    <name evidence="5" type="ORF">AS594_33005</name>
</gene>
<proteinExistence type="predicted"/>
<evidence type="ECO:0000313" key="5">
    <source>
        <dbReference type="EMBL" id="OEJ28582.1"/>
    </source>
</evidence>
<feature type="transmembrane region" description="Helical" evidence="2">
    <location>
        <begin position="308"/>
        <end position="334"/>
    </location>
</feature>
<keyword evidence="2" id="KW-0472">Membrane</keyword>
<protein>
    <submittedName>
        <fullName evidence="5">Nickel transporter</fullName>
    </submittedName>
</protein>
<evidence type="ECO:0000313" key="6">
    <source>
        <dbReference type="Proteomes" id="UP000095759"/>
    </source>
</evidence>
<feature type="transmembrane region" description="Helical" evidence="2">
    <location>
        <begin position="534"/>
        <end position="559"/>
    </location>
</feature>
<evidence type="ECO:0000256" key="1">
    <source>
        <dbReference type="SAM" id="MobiDB-lite"/>
    </source>
</evidence>
<feature type="compositionally biased region" description="Basic residues" evidence="1">
    <location>
        <begin position="367"/>
        <end position="392"/>
    </location>
</feature>
<feature type="compositionally biased region" description="Basic and acidic residues" evidence="1">
    <location>
        <begin position="444"/>
        <end position="465"/>
    </location>
</feature>
<name>A0A1E5PGD1_9ACTN</name>
<dbReference type="STRING" id="285458.BGM19_03755"/>
<dbReference type="GO" id="GO:0005886">
    <property type="term" value="C:plasma membrane"/>
    <property type="evidence" value="ECO:0007669"/>
    <property type="project" value="UniProtKB-SubCell"/>
</dbReference>
<dbReference type="GO" id="GO:0032025">
    <property type="term" value="P:response to cobalt ion"/>
    <property type="evidence" value="ECO:0007669"/>
    <property type="project" value="TreeGrafter"/>
</dbReference>
<dbReference type="PANTHER" id="PTHR40659">
    <property type="entry name" value="NICKEL/COBALT EFFLUX SYSTEM RCNA"/>
    <property type="match status" value="1"/>
</dbReference>